<dbReference type="PANTHER" id="PTHR44656:SF7">
    <property type="entry name" value="DEHYDROGENASE_REDUCTASE SDR FAMILY MEMBER 12"/>
    <property type="match status" value="1"/>
</dbReference>
<dbReference type="RefSeq" id="WP_179502344.1">
    <property type="nucleotide sequence ID" value="NZ_JACCAA010000001.1"/>
</dbReference>
<dbReference type="EMBL" id="JACCAA010000001">
    <property type="protein sequence ID" value="NYG59278.1"/>
    <property type="molecule type" value="Genomic_DNA"/>
</dbReference>
<gene>
    <name evidence="1" type="ORF">BJ980_002201</name>
</gene>
<proteinExistence type="predicted"/>
<organism evidence="1 2">
    <name type="scientific">Nocardioides daedukensis</name>
    <dbReference type="NCBI Taxonomy" id="634462"/>
    <lineage>
        <taxon>Bacteria</taxon>
        <taxon>Bacillati</taxon>
        <taxon>Actinomycetota</taxon>
        <taxon>Actinomycetes</taxon>
        <taxon>Propionibacteriales</taxon>
        <taxon>Nocardioidaceae</taxon>
        <taxon>Nocardioides</taxon>
    </lineage>
</organism>
<comment type="caution">
    <text evidence="1">The sequence shown here is derived from an EMBL/GenBank/DDBJ whole genome shotgun (WGS) entry which is preliminary data.</text>
</comment>
<dbReference type="PRINTS" id="PR00081">
    <property type="entry name" value="GDHRDH"/>
</dbReference>
<reference evidence="1 2" key="1">
    <citation type="submission" date="2020-07" db="EMBL/GenBank/DDBJ databases">
        <title>Sequencing the genomes of 1000 actinobacteria strains.</title>
        <authorList>
            <person name="Klenk H.-P."/>
        </authorList>
    </citation>
    <scope>NUCLEOTIDE SEQUENCE [LARGE SCALE GENOMIC DNA]</scope>
    <source>
        <strain evidence="1 2">DSM 23819</strain>
    </source>
</reference>
<protein>
    <submittedName>
        <fullName evidence="1">NAD(P)-dependent dehydrogenase (Short-subunit alcohol dehydrogenase family)</fullName>
    </submittedName>
</protein>
<name>A0A7Y9UP64_9ACTN</name>
<sequence length="318" mass="35163">MTMPLPARALDTFLDRTMVGGYTRFGFDLRRRLPGWPADPAPGAIAGRHVLVTGASSGLGIGCVEALAELGATVHMVVRDEDKGNRVRERILERTPDADLHIERCDLADLDDVRRFARELSVSEVHAVIHNAGVMPPERTESPQGHELSMAVHVLSPVLMTELLHERLRDGRVILVSSGGMYAQRLPAADPEFRDGDYAPATAYARSKRMQVEMLPLLADRWSLDRITTAAMHPGWADTPGVQESLPAFRKLTRGALRDDEEGADTSVWLAATEQELPNGRFWHDRRPRPTHLVPGTRATADEISQAWGWLQGALEPN</sequence>
<dbReference type="InterPro" id="IPR036291">
    <property type="entry name" value="NAD(P)-bd_dom_sf"/>
</dbReference>
<dbReference type="SUPFAM" id="SSF51735">
    <property type="entry name" value="NAD(P)-binding Rossmann-fold domains"/>
    <property type="match status" value="1"/>
</dbReference>
<accession>A0A7Y9UP64</accession>
<dbReference type="AlphaFoldDB" id="A0A7Y9UP64"/>
<evidence type="ECO:0000313" key="2">
    <source>
        <dbReference type="Proteomes" id="UP000540656"/>
    </source>
</evidence>
<dbReference type="PANTHER" id="PTHR44656">
    <property type="entry name" value="DEHYDROGENASE/REDUCTASE SDR FAMILY MEMBER 12"/>
    <property type="match status" value="1"/>
</dbReference>
<keyword evidence="2" id="KW-1185">Reference proteome</keyword>
<dbReference type="Gene3D" id="3.40.50.720">
    <property type="entry name" value="NAD(P)-binding Rossmann-like Domain"/>
    <property type="match status" value="1"/>
</dbReference>
<dbReference type="InterPro" id="IPR002347">
    <property type="entry name" value="SDR_fam"/>
</dbReference>
<dbReference type="InterPro" id="IPR052992">
    <property type="entry name" value="SDR_member_12"/>
</dbReference>
<dbReference type="Pfam" id="PF00106">
    <property type="entry name" value="adh_short"/>
    <property type="match status" value="1"/>
</dbReference>
<evidence type="ECO:0000313" key="1">
    <source>
        <dbReference type="EMBL" id="NYG59278.1"/>
    </source>
</evidence>
<dbReference type="Proteomes" id="UP000540656">
    <property type="component" value="Unassembled WGS sequence"/>
</dbReference>